<name>A0ABQ6Y2W9_9GAMM</name>
<reference evidence="1 2" key="1">
    <citation type="submission" date="2012-09" db="EMBL/GenBank/DDBJ databases">
        <title>Genome Sequence of alkane-degrading Bacterium Alcanivorax sp. 6-D-6.</title>
        <authorList>
            <person name="Lai Q."/>
            <person name="Shao Z."/>
        </authorList>
    </citation>
    <scope>NUCLEOTIDE SEQUENCE [LARGE SCALE GENOMIC DNA]</scope>
    <source>
        <strain evidence="1 2">6-D-6</strain>
    </source>
</reference>
<evidence type="ECO:0000313" key="2">
    <source>
        <dbReference type="Proteomes" id="UP000771797"/>
    </source>
</evidence>
<dbReference type="Proteomes" id="UP000771797">
    <property type="component" value="Unassembled WGS sequence"/>
</dbReference>
<protein>
    <submittedName>
        <fullName evidence="1">Uncharacterized protein</fullName>
    </submittedName>
</protein>
<accession>A0ABQ6Y2W9</accession>
<proteinExistence type="predicted"/>
<dbReference type="EMBL" id="AQPF01000063">
    <property type="protein sequence ID" value="KAF0802706.1"/>
    <property type="molecule type" value="Genomic_DNA"/>
</dbReference>
<evidence type="ECO:0000313" key="1">
    <source>
        <dbReference type="EMBL" id="KAF0802706.1"/>
    </source>
</evidence>
<organism evidence="1 2">
    <name type="scientific">Alcanivorax xiamenensis</name>
    <dbReference type="NCBI Taxonomy" id="1177156"/>
    <lineage>
        <taxon>Bacteria</taxon>
        <taxon>Pseudomonadati</taxon>
        <taxon>Pseudomonadota</taxon>
        <taxon>Gammaproteobacteria</taxon>
        <taxon>Oceanospirillales</taxon>
        <taxon>Alcanivoracaceae</taxon>
        <taxon>Alcanivorax</taxon>
    </lineage>
</organism>
<keyword evidence="2" id="KW-1185">Reference proteome</keyword>
<gene>
    <name evidence="1" type="ORF">A6D6_03957</name>
</gene>
<sequence>MDIAGFQQDHLARRALMAGAPQVKPLYALLGEPDGVGIMPMRVVSVAFEMGAQALDPGSRIEGQINPIGGRDCRSLPLSGADSLRGVITITETGTEIG</sequence>
<comment type="caution">
    <text evidence="1">The sequence shown here is derived from an EMBL/GenBank/DDBJ whole genome shotgun (WGS) entry which is preliminary data.</text>
</comment>